<dbReference type="SUPFAM" id="SSF56672">
    <property type="entry name" value="DNA/RNA polymerases"/>
    <property type="match status" value="1"/>
</dbReference>
<feature type="compositionally biased region" description="Low complexity" evidence="1">
    <location>
        <begin position="132"/>
        <end position="143"/>
    </location>
</feature>
<feature type="domain" description="Reverse transcriptase Ty1/copia-type" evidence="2">
    <location>
        <begin position="171"/>
        <end position="352"/>
    </location>
</feature>
<comment type="caution">
    <text evidence="5">The sequence shown here is derived from an EMBL/GenBank/DDBJ whole genome shotgun (WGS) entry which is preliminary data.</text>
</comment>
<feature type="domain" description="Retroviral polymerase SH3-like" evidence="3">
    <location>
        <begin position="2"/>
        <end position="42"/>
    </location>
</feature>
<reference evidence="5" key="1">
    <citation type="submission" date="2023-07" db="EMBL/GenBank/DDBJ databases">
        <title>A chromosome-level genome assembly of Lolium multiflorum.</title>
        <authorList>
            <person name="Chen Y."/>
            <person name="Copetti D."/>
            <person name="Kolliker R."/>
            <person name="Studer B."/>
        </authorList>
    </citation>
    <scope>NUCLEOTIDE SEQUENCE</scope>
    <source>
        <strain evidence="5">02402/16</strain>
        <tissue evidence="5">Leaf</tissue>
    </source>
</reference>
<accession>A0AAD8R9S5</accession>
<dbReference type="EMBL" id="JAUUTY010000006">
    <property type="protein sequence ID" value="KAK1617546.1"/>
    <property type="molecule type" value="Genomic_DNA"/>
</dbReference>
<dbReference type="PANTHER" id="PTHR11439">
    <property type="entry name" value="GAG-POL-RELATED RETROTRANSPOSON"/>
    <property type="match status" value="1"/>
</dbReference>
<dbReference type="InterPro" id="IPR043502">
    <property type="entry name" value="DNA/RNA_pol_sf"/>
</dbReference>
<evidence type="ECO:0000313" key="5">
    <source>
        <dbReference type="EMBL" id="KAK1617550.1"/>
    </source>
</evidence>
<organism evidence="5 6">
    <name type="scientific">Lolium multiflorum</name>
    <name type="common">Italian ryegrass</name>
    <name type="synonym">Lolium perenne subsp. multiflorum</name>
    <dbReference type="NCBI Taxonomy" id="4521"/>
    <lineage>
        <taxon>Eukaryota</taxon>
        <taxon>Viridiplantae</taxon>
        <taxon>Streptophyta</taxon>
        <taxon>Embryophyta</taxon>
        <taxon>Tracheophyta</taxon>
        <taxon>Spermatophyta</taxon>
        <taxon>Magnoliopsida</taxon>
        <taxon>Liliopsida</taxon>
        <taxon>Poales</taxon>
        <taxon>Poaceae</taxon>
        <taxon>BOP clade</taxon>
        <taxon>Pooideae</taxon>
        <taxon>Poodae</taxon>
        <taxon>Poeae</taxon>
        <taxon>Poeae Chloroplast Group 2 (Poeae type)</taxon>
        <taxon>Loliodinae</taxon>
        <taxon>Loliinae</taxon>
        <taxon>Lolium</taxon>
    </lineage>
</organism>
<dbReference type="Pfam" id="PF25597">
    <property type="entry name" value="SH3_retrovirus"/>
    <property type="match status" value="1"/>
</dbReference>
<sequence>MCVFLGYSPMHKGYKCLDRSTGRIYISRDVVFDEKVFPFSTPGAVVDVSKLLPVSFPSTEPVTQSTDTRSYDITMLPANAPVPVASFPVQVLDQRIDVHASGPASSHAEAPCGSGSVAPSGPAPACSPVRQTPSSPTSGLTGLPPGPPMLPAGSVDELSCASPASPAPSPVTVRLVLSLAVSRGWCLRQIDVSNAFLHGFLTEDVYMQQPPGFEDPQYPQHVCKLQRALYGLKQSPRAWYARLSDKLHQLGFVASTADTSLFIFDHAGVVVYMLVYVDDIVLAGSSSVAVEKLVATLSGSFPIKDLGRLEYFLGIEVAYSSSGLVLSQHRYALDLLHRANMEQSRPVTTPMSTSDKLTRDLGTPLGSEDAFKYRSLVGGLQYLTLTRPDLSFAVNKVCQYLSQPTTAHYEAVKRILRFVRGTVSTGLRFRRSSSMDLNIFTDADWAGCPDDRRSTGGFAVFLGPNLVSWSSRKQPTVSRSSTEAEYKALANGTAEAVWIQSVLRELGVFQPRPPVLWCDNVGATYLSANPVFHARTKHIEVDFHFVRERVALGALDVRFISTADQLADVFTKPATQLALRRFSSNLNLVHDGLD</sequence>
<dbReference type="AlphaFoldDB" id="A0AAD8R9S5"/>
<feature type="region of interest" description="Disordered" evidence="1">
    <location>
        <begin position="100"/>
        <end position="163"/>
    </location>
</feature>
<dbReference type="InterPro" id="IPR013103">
    <property type="entry name" value="RVT_2"/>
</dbReference>
<evidence type="ECO:0000259" key="2">
    <source>
        <dbReference type="Pfam" id="PF07727"/>
    </source>
</evidence>
<evidence type="ECO:0008006" key="7">
    <source>
        <dbReference type="Google" id="ProtNLM"/>
    </source>
</evidence>
<protein>
    <recommendedName>
        <fullName evidence="7">Reverse transcriptase Ty1/copia-type domain-containing protein</fullName>
    </recommendedName>
</protein>
<keyword evidence="6" id="KW-1185">Reference proteome</keyword>
<evidence type="ECO:0000259" key="3">
    <source>
        <dbReference type="Pfam" id="PF25597"/>
    </source>
</evidence>
<dbReference type="EMBL" id="JAUUTY010000006">
    <property type="protein sequence ID" value="KAK1617550.1"/>
    <property type="molecule type" value="Genomic_DNA"/>
</dbReference>
<dbReference type="CDD" id="cd09272">
    <property type="entry name" value="RNase_HI_RT_Ty1"/>
    <property type="match status" value="1"/>
</dbReference>
<dbReference type="Proteomes" id="UP001231189">
    <property type="component" value="Unassembled WGS sequence"/>
</dbReference>
<dbReference type="PANTHER" id="PTHR11439:SF450">
    <property type="entry name" value="REVERSE TRANSCRIPTASE TY1_COPIA-TYPE DOMAIN-CONTAINING PROTEIN"/>
    <property type="match status" value="1"/>
</dbReference>
<gene>
    <name evidence="4" type="ORF">QYE76_023063</name>
    <name evidence="5" type="ORF">QYE76_023067</name>
</gene>
<evidence type="ECO:0000256" key="1">
    <source>
        <dbReference type="SAM" id="MobiDB-lite"/>
    </source>
</evidence>
<name>A0AAD8R9S5_LOLMU</name>
<proteinExistence type="predicted"/>
<dbReference type="Pfam" id="PF07727">
    <property type="entry name" value="RVT_2"/>
    <property type="match status" value="1"/>
</dbReference>
<evidence type="ECO:0000313" key="6">
    <source>
        <dbReference type="Proteomes" id="UP001231189"/>
    </source>
</evidence>
<evidence type="ECO:0000313" key="4">
    <source>
        <dbReference type="EMBL" id="KAK1617546.1"/>
    </source>
</evidence>
<dbReference type="InterPro" id="IPR057670">
    <property type="entry name" value="SH3_retrovirus"/>
</dbReference>